<keyword evidence="6" id="KW-0503">Monooxygenase</keyword>
<evidence type="ECO:0000256" key="5">
    <source>
        <dbReference type="ARBA" id="ARBA00023004"/>
    </source>
</evidence>
<dbReference type="EMBL" id="JBEYBF010000001">
    <property type="protein sequence ID" value="MEU1950535.1"/>
    <property type="molecule type" value="Genomic_DNA"/>
</dbReference>
<evidence type="ECO:0000256" key="7">
    <source>
        <dbReference type="SAM" id="MobiDB-lite"/>
    </source>
</evidence>
<reference evidence="8 9" key="1">
    <citation type="submission" date="2024-06" db="EMBL/GenBank/DDBJ databases">
        <title>The Natural Products Discovery Center: Release of the First 8490 Sequenced Strains for Exploring Actinobacteria Biosynthetic Diversity.</title>
        <authorList>
            <person name="Kalkreuter E."/>
            <person name="Kautsar S.A."/>
            <person name="Yang D."/>
            <person name="Bader C.D."/>
            <person name="Teijaro C.N."/>
            <person name="Fluegel L."/>
            <person name="Davis C.M."/>
            <person name="Simpson J.R."/>
            <person name="Lauterbach L."/>
            <person name="Steele A.D."/>
            <person name="Gui C."/>
            <person name="Meng S."/>
            <person name="Li G."/>
            <person name="Viehrig K."/>
            <person name="Ye F."/>
            <person name="Su P."/>
            <person name="Kiefer A.F."/>
            <person name="Nichols A."/>
            <person name="Cepeda A.J."/>
            <person name="Yan W."/>
            <person name="Fan B."/>
            <person name="Jiang Y."/>
            <person name="Adhikari A."/>
            <person name="Zheng C.-J."/>
            <person name="Schuster L."/>
            <person name="Cowan T.M."/>
            <person name="Smanski M.J."/>
            <person name="Chevrette M.G."/>
            <person name="De Carvalho L.P.S."/>
            <person name="Shen B."/>
        </authorList>
    </citation>
    <scope>NUCLEOTIDE SEQUENCE [LARGE SCALE GENOMIC DNA]</scope>
    <source>
        <strain evidence="8 9">NPDC019708</strain>
    </source>
</reference>
<sequence length="412" mass="44210">MITPPDPVPSPPGPGRGDEERFPLYSAEFTADPHRAYQEMRKRHGSLVPVELAPGVPATLVIGYRAALRILNDPARFPADPRHWETTVPADCPVLPVLQWRPNAPRSAGAEHTRYRGAVTAALAGVDLHRLRATVERFAAPLINTFCESGSADLVAQYAFPLTFEVINAMLGCPPEISDRAAVATAAIFDGVDSEKGNLMFGEAVQELVEAKRAEPGDDVTTRLLHHSAALDATEMTHQVIALYGVGMGPMQSLIINTLCLILTDDRFADEMLGGALATRDALDDVLFDDPPLPNASVTYPRQPTMVDGVWLPAHQPVVISLAGCNKDPEIGTGHHSGNRSHLAWGAGPHACPARPTAYLIAQEAIDQLLDALPELRLAVPVAELAWRPGVLHRTLAALPVTFPPTPPLPVG</sequence>
<keyword evidence="4" id="KW-0560">Oxidoreductase</keyword>
<evidence type="ECO:0000313" key="8">
    <source>
        <dbReference type="EMBL" id="MEU1950535.1"/>
    </source>
</evidence>
<dbReference type="RefSeq" id="WP_356954494.1">
    <property type="nucleotide sequence ID" value="NZ_JBEYBD010000002.1"/>
</dbReference>
<dbReference type="Gene3D" id="1.10.630.10">
    <property type="entry name" value="Cytochrome P450"/>
    <property type="match status" value="1"/>
</dbReference>
<keyword evidence="5" id="KW-0408">Iron</keyword>
<keyword evidence="9" id="KW-1185">Reference proteome</keyword>
<protein>
    <submittedName>
        <fullName evidence="8">Cytochrome P450</fullName>
    </submittedName>
</protein>
<feature type="region of interest" description="Disordered" evidence="7">
    <location>
        <begin position="1"/>
        <end position="21"/>
    </location>
</feature>
<gene>
    <name evidence="8" type="ORF">ABZ510_01620</name>
</gene>
<evidence type="ECO:0000256" key="3">
    <source>
        <dbReference type="ARBA" id="ARBA00022723"/>
    </source>
</evidence>
<dbReference type="PANTHER" id="PTHR46696:SF1">
    <property type="entry name" value="CYTOCHROME P450 YJIB-RELATED"/>
    <property type="match status" value="1"/>
</dbReference>
<evidence type="ECO:0000256" key="6">
    <source>
        <dbReference type="ARBA" id="ARBA00023033"/>
    </source>
</evidence>
<dbReference type="PRINTS" id="PR00359">
    <property type="entry name" value="BP450"/>
</dbReference>
<dbReference type="PANTHER" id="PTHR46696">
    <property type="entry name" value="P450, PUTATIVE (EUROFUNG)-RELATED"/>
    <property type="match status" value="1"/>
</dbReference>
<evidence type="ECO:0000256" key="2">
    <source>
        <dbReference type="ARBA" id="ARBA00022617"/>
    </source>
</evidence>
<accession>A0ABV2WI27</accession>
<name>A0ABV2WI27_9NOCA</name>
<dbReference type="InterPro" id="IPR002397">
    <property type="entry name" value="Cyt_P450_B"/>
</dbReference>
<dbReference type="Proteomes" id="UP001550628">
    <property type="component" value="Unassembled WGS sequence"/>
</dbReference>
<evidence type="ECO:0000256" key="1">
    <source>
        <dbReference type="ARBA" id="ARBA00010617"/>
    </source>
</evidence>
<comment type="caution">
    <text evidence="8">The sequence shown here is derived from an EMBL/GenBank/DDBJ whole genome shotgun (WGS) entry which is preliminary data.</text>
</comment>
<feature type="compositionally biased region" description="Pro residues" evidence="7">
    <location>
        <begin position="1"/>
        <end position="14"/>
    </location>
</feature>
<keyword evidence="3" id="KW-0479">Metal-binding</keyword>
<proteinExistence type="inferred from homology"/>
<dbReference type="InterPro" id="IPR036396">
    <property type="entry name" value="Cyt_P450_sf"/>
</dbReference>
<evidence type="ECO:0000256" key="4">
    <source>
        <dbReference type="ARBA" id="ARBA00023002"/>
    </source>
</evidence>
<dbReference type="SUPFAM" id="SSF48264">
    <property type="entry name" value="Cytochrome P450"/>
    <property type="match status" value="1"/>
</dbReference>
<comment type="similarity">
    <text evidence="1">Belongs to the cytochrome P450 family.</text>
</comment>
<organism evidence="8 9">
    <name type="scientific">Nocardia rhamnosiphila</name>
    <dbReference type="NCBI Taxonomy" id="426716"/>
    <lineage>
        <taxon>Bacteria</taxon>
        <taxon>Bacillati</taxon>
        <taxon>Actinomycetota</taxon>
        <taxon>Actinomycetes</taxon>
        <taxon>Mycobacteriales</taxon>
        <taxon>Nocardiaceae</taxon>
        <taxon>Nocardia</taxon>
    </lineage>
</organism>
<keyword evidence="2" id="KW-0349">Heme</keyword>
<evidence type="ECO:0000313" key="9">
    <source>
        <dbReference type="Proteomes" id="UP001550628"/>
    </source>
</evidence>